<proteinExistence type="predicted"/>
<organism evidence="4 5">
    <name type="scientific">Sistotremastrum suecicum HHB10207 ss-3</name>
    <dbReference type="NCBI Taxonomy" id="1314776"/>
    <lineage>
        <taxon>Eukaryota</taxon>
        <taxon>Fungi</taxon>
        <taxon>Dikarya</taxon>
        <taxon>Basidiomycota</taxon>
        <taxon>Agaricomycotina</taxon>
        <taxon>Agaricomycetes</taxon>
        <taxon>Sistotremastrales</taxon>
        <taxon>Sistotremastraceae</taxon>
        <taxon>Sistotremastrum</taxon>
    </lineage>
</organism>
<dbReference type="EMBL" id="KV428132">
    <property type="protein sequence ID" value="KZT35649.1"/>
    <property type="molecule type" value="Genomic_DNA"/>
</dbReference>
<accession>A0A166AT60</accession>
<reference evidence="4 5" key="1">
    <citation type="journal article" date="2016" name="Mol. Biol. Evol.">
        <title>Comparative Genomics of Early-Diverging Mushroom-Forming Fungi Provides Insights into the Origins of Lignocellulose Decay Capabilities.</title>
        <authorList>
            <person name="Nagy L.G."/>
            <person name="Riley R."/>
            <person name="Tritt A."/>
            <person name="Adam C."/>
            <person name="Daum C."/>
            <person name="Floudas D."/>
            <person name="Sun H."/>
            <person name="Yadav J.S."/>
            <person name="Pangilinan J."/>
            <person name="Larsson K.H."/>
            <person name="Matsuura K."/>
            <person name="Barry K."/>
            <person name="Labutti K."/>
            <person name="Kuo R."/>
            <person name="Ohm R.A."/>
            <person name="Bhattacharya S.S."/>
            <person name="Shirouzu T."/>
            <person name="Yoshinaga Y."/>
            <person name="Martin F.M."/>
            <person name="Grigoriev I.V."/>
            <person name="Hibbett D.S."/>
        </authorList>
    </citation>
    <scope>NUCLEOTIDE SEQUENCE [LARGE SCALE GENOMIC DNA]</scope>
    <source>
        <strain evidence="4 5">HHB10207 ss-3</strain>
    </source>
</reference>
<feature type="transmembrane region" description="Helical" evidence="2">
    <location>
        <begin position="85"/>
        <end position="107"/>
    </location>
</feature>
<keyword evidence="2" id="KW-0472">Membrane</keyword>
<keyword evidence="2" id="KW-0812">Transmembrane</keyword>
<feature type="transmembrane region" description="Helical" evidence="2">
    <location>
        <begin position="119"/>
        <end position="145"/>
    </location>
</feature>
<dbReference type="AlphaFoldDB" id="A0A166AT60"/>
<name>A0A166AT60_9AGAM</name>
<protein>
    <recommendedName>
        <fullName evidence="3">DUF6533 domain-containing protein</fullName>
    </recommendedName>
</protein>
<evidence type="ECO:0000313" key="4">
    <source>
        <dbReference type="EMBL" id="KZT35649.1"/>
    </source>
</evidence>
<evidence type="ECO:0000259" key="3">
    <source>
        <dbReference type="Pfam" id="PF20151"/>
    </source>
</evidence>
<feature type="transmembrane region" description="Helical" evidence="2">
    <location>
        <begin position="169"/>
        <end position="191"/>
    </location>
</feature>
<keyword evidence="5" id="KW-1185">Reference proteome</keyword>
<sequence length="534" mass="57625">MSPSEVLAARFSVAGTFLILWDILINLSNEVVLFWAQPRRPSDFLYLSARYGGLFVQALSIPLFLPSLNTALSISISLSPNSCLALFRAHQVLIQLLILNVDIILLVKLCKSPPRNNTTLILYSAHALLFVKTLVVLIITCFQLAKRIHLVDDASTAATICFNRFAQPLWIGIWLPTIFYELLLCIFLSLGNSGSDLPKRRSMNLEDWIKDSVEEIWRDGRWMVGVLIVGTVMNMHPTKAGLSWTYPYAIPSSVAFADSPPMPSFVITVLSIAGSHIALCLSTPCDSTTITITDFSNPRRSSIQPSSAAKAARRRSQSLSFVARNKSTTPPRTRPHFRSQSSVTSIGTGEGTEFELEDRKSSIPPQQAGQGAGETVIDLDEYSSSDASSGNARREVMNKRASKRTSHGGGLLARNGYFDATGVPPPAPTSALRSSVAAPPLPPPSRASTTIPAHGPNSTPPSAMLTSRAGARSATPGGGGISDTETIDDTASVNLGVGLPRLSLVESRTEFVVRKGEVLNVPDNGDWMGMRHAS</sequence>
<dbReference type="STRING" id="1314776.A0A166AT60"/>
<feature type="compositionally biased region" description="Polar residues" evidence="1">
    <location>
        <begin position="338"/>
        <end position="347"/>
    </location>
</feature>
<dbReference type="Pfam" id="PF20151">
    <property type="entry name" value="DUF6533"/>
    <property type="match status" value="1"/>
</dbReference>
<evidence type="ECO:0000256" key="1">
    <source>
        <dbReference type="SAM" id="MobiDB-lite"/>
    </source>
</evidence>
<dbReference type="Proteomes" id="UP000076798">
    <property type="component" value="Unassembled WGS sequence"/>
</dbReference>
<feature type="transmembrane region" description="Helical" evidence="2">
    <location>
        <begin position="44"/>
        <end position="65"/>
    </location>
</feature>
<feature type="compositionally biased region" description="Polar residues" evidence="1">
    <location>
        <begin position="456"/>
        <end position="465"/>
    </location>
</feature>
<gene>
    <name evidence="4" type="ORF">SISSUDRAFT_1064290</name>
</gene>
<dbReference type="InterPro" id="IPR045340">
    <property type="entry name" value="DUF6533"/>
</dbReference>
<evidence type="ECO:0000313" key="5">
    <source>
        <dbReference type="Proteomes" id="UP000076798"/>
    </source>
</evidence>
<feature type="region of interest" description="Disordered" evidence="1">
    <location>
        <begin position="295"/>
        <end position="486"/>
    </location>
</feature>
<feature type="transmembrane region" description="Helical" evidence="2">
    <location>
        <begin position="6"/>
        <end position="24"/>
    </location>
</feature>
<keyword evidence="2" id="KW-1133">Transmembrane helix</keyword>
<feature type="compositionally biased region" description="Polar residues" evidence="1">
    <location>
        <begin position="295"/>
        <end position="305"/>
    </location>
</feature>
<evidence type="ECO:0000256" key="2">
    <source>
        <dbReference type="SAM" id="Phobius"/>
    </source>
</evidence>
<feature type="domain" description="DUF6533" evidence="3">
    <location>
        <begin position="11"/>
        <end position="55"/>
    </location>
</feature>